<evidence type="ECO:0000313" key="3">
    <source>
        <dbReference type="EMBL" id="ORY58626.1"/>
    </source>
</evidence>
<evidence type="ECO:0000313" key="4">
    <source>
        <dbReference type="Proteomes" id="UP000193920"/>
    </source>
</evidence>
<dbReference type="STRING" id="1754190.A0A1Y2DHL0"/>
<name>A0A1Y2DHL0_9FUNG</name>
<feature type="region of interest" description="Disordered" evidence="2">
    <location>
        <begin position="786"/>
        <end position="824"/>
    </location>
</feature>
<dbReference type="PANTHER" id="PTHR15154">
    <property type="entry name" value="HAMARTIN"/>
    <property type="match status" value="1"/>
</dbReference>
<gene>
    <name evidence="3" type="ORF">LY90DRAFT_668994</name>
</gene>
<evidence type="ECO:0000256" key="1">
    <source>
        <dbReference type="SAM" id="Coils"/>
    </source>
</evidence>
<dbReference type="OrthoDB" id="2136706at2759"/>
<feature type="coiled-coil region" evidence="1">
    <location>
        <begin position="395"/>
        <end position="422"/>
    </location>
</feature>
<comment type="caution">
    <text evidence="3">The sequence shown here is derived from an EMBL/GenBank/DDBJ whole genome shotgun (WGS) entry which is preliminary data.</text>
</comment>
<dbReference type="PANTHER" id="PTHR15154:SF2">
    <property type="entry name" value="HAMARTIN"/>
    <property type="match status" value="1"/>
</dbReference>
<keyword evidence="1" id="KW-0175">Coiled coil</keyword>
<proteinExistence type="predicted"/>
<feature type="compositionally biased region" description="Low complexity" evidence="2">
    <location>
        <begin position="792"/>
        <end position="813"/>
    </location>
</feature>
<dbReference type="GO" id="GO:0051726">
    <property type="term" value="P:regulation of cell cycle"/>
    <property type="evidence" value="ECO:0007669"/>
    <property type="project" value="TreeGrafter"/>
</dbReference>
<accession>A0A1Y2DHL0</accession>
<sequence length="1304" mass="151860">MAKEVFKIISNDVKLKSNKNSPSSERIINTFVNAHLYEKIVYEILNNQNESENQNLNGDLKRISSIAHAFPTVERLHNNLLELFKNTFNTIENPNKESILVIKRLSMDPKLLIFVNYLYRLQDVFETKKFMSTWWTALFKPILLNSRWRDLIKVTQNIIIHFCIGNEIFKNTDIEDIIKEFQRLVLDTYINEQKSIIGHQNKSKKVESKLYDTTFSANLENLVIQIGISKPKDIFQDLNEQFLADNRLEVVNILNKIAILEKFPVHLIVETDLFNSILYSIAVDEYAPIVCGCLTILTILIPRIFNHLPKILDQLFSLLIRSIIWEKKYVKTIKHYLEEINLENQNKDYSLKEKHQDITFNNLMTLYSSQTLWNTVLKYFTFLYGMFPCNLLEFMKKLFEDLKDESESKEDIENNNEKLKKYIYKNLPFYSLEKDEIEGFKIYKDVFTKVKFIPKNQTITNNIQDLKQSFHVILENFLVHPDLLFSNLEKEKTDLSKWIQEDSSVIALYCLGLYRPSKLDKKTITTIANTSFNNEDENITEISSIKHNSYDSKILPTWNMTQLNIALNNVTPSHSRAWAHEPVGPRLSHDHRYSWKPIDDDFSEKLLDFSLEGNNMFEMDKEIKKQNTFDTNIWDKVTTSNLSQRRKFYNKTQSHIDRRKINPEDDIKYTDHYIKVHNFEKQATLDNFLNNNDNSQTFGSYNSKDPTEIEQRFINSDSIENIYSNSTIDEGFSKPILNNKSSLNNITIVSVTSNTDKQSLDDSIVSEVKNDKIINKSLSSIVTSLSNETTNDDPTQNQNQNQNQQKPKVNNTTGNKFSTSTSIQGLNTSGNGITSQALTTVMSSNLSAIHHYQSHGNIQSILQQKSISQIINEGNNNNNSSNNNNNTNGSIPNTNTISLFNNNTLNGIDPHVNSLTNDAELIINIFSELRTSLSSYFYSLKILNESIDNVKNPKDNNKLNNNSALSSNNSINNASILNDNMESINLELDFTRIHIFLLLNDLNYETYLRQSYLYCIRKLKKDIIAMEYKKNENLALVDKYRYQSQEILYLQEQLDCQRVELHAIKDRYNSYQEGLTQQLYSLSKKNAESADNIARLKDHLLECENIINNQKKRLDQANEKIFQLENCISVIKPQVTKQEEMEKQIEQLTKQLLLWEDDSEANEKTLKQMEEMANQLCSQEMIINTYKKELNDVKLALTEKNNLNNTLITKLANLERYNEKEDNSKNEYTETINRQRSLFDQQVQILEDKYQSVKQINLQLEMQIMDLQCDLEKANLETIKNKQIIEKMKTKEESTKETQKESTL</sequence>
<feature type="compositionally biased region" description="Polar residues" evidence="2">
    <location>
        <begin position="814"/>
        <end position="824"/>
    </location>
</feature>
<dbReference type="GO" id="GO:0033596">
    <property type="term" value="C:TSC1-TSC2 complex"/>
    <property type="evidence" value="ECO:0007669"/>
    <property type="project" value="TreeGrafter"/>
</dbReference>
<dbReference type="EMBL" id="MCOG01000066">
    <property type="protein sequence ID" value="ORY58626.1"/>
    <property type="molecule type" value="Genomic_DNA"/>
</dbReference>
<dbReference type="Proteomes" id="UP000193920">
    <property type="component" value="Unassembled WGS sequence"/>
</dbReference>
<evidence type="ECO:0000256" key="2">
    <source>
        <dbReference type="SAM" id="MobiDB-lite"/>
    </source>
</evidence>
<reference evidence="3 4" key="1">
    <citation type="submission" date="2016-08" db="EMBL/GenBank/DDBJ databases">
        <title>A Parts List for Fungal Cellulosomes Revealed by Comparative Genomics.</title>
        <authorList>
            <consortium name="DOE Joint Genome Institute"/>
            <person name="Haitjema C.H."/>
            <person name="Gilmore S.P."/>
            <person name="Henske J.K."/>
            <person name="Solomon K.V."/>
            <person name="De Groot R."/>
            <person name="Kuo A."/>
            <person name="Mondo S.J."/>
            <person name="Salamov A.A."/>
            <person name="Labutti K."/>
            <person name="Zhao Z."/>
            <person name="Chiniquy J."/>
            <person name="Barry K."/>
            <person name="Brewer H.M."/>
            <person name="Purvine S.O."/>
            <person name="Wright A.T."/>
            <person name="Boxma B."/>
            <person name="Van Alen T."/>
            <person name="Hackstein J.H."/>
            <person name="Baker S.E."/>
            <person name="Grigoriev I.V."/>
            <person name="O'Malley M.A."/>
        </authorList>
    </citation>
    <scope>NUCLEOTIDE SEQUENCE [LARGE SCALE GENOMIC DNA]</scope>
    <source>
        <strain evidence="3 4">G1</strain>
    </source>
</reference>
<dbReference type="GO" id="GO:0032007">
    <property type="term" value="P:negative regulation of TOR signaling"/>
    <property type="evidence" value="ECO:0007669"/>
    <property type="project" value="TreeGrafter"/>
</dbReference>
<dbReference type="InterPro" id="IPR007483">
    <property type="entry name" value="Hamartin"/>
</dbReference>
<feature type="coiled-coil region" evidence="1">
    <location>
        <begin position="1093"/>
        <end position="1158"/>
    </location>
</feature>
<protein>
    <submittedName>
        <fullName evidence="3">Uncharacterized protein</fullName>
    </submittedName>
</protein>
<feature type="coiled-coil region" evidence="1">
    <location>
        <begin position="1200"/>
        <end position="1277"/>
    </location>
</feature>
<organism evidence="3 4">
    <name type="scientific">Neocallimastix californiae</name>
    <dbReference type="NCBI Taxonomy" id="1754190"/>
    <lineage>
        <taxon>Eukaryota</taxon>
        <taxon>Fungi</taxon>
        <taxon>Fungi incertae sedis</taxon>
        <taxon>Chytridiomycota</taxon>
        <taxon>Chytridiomycota incertae sedis</taxon>
        <taxon>Neocallimastigomycetes</taxon>
        <taxon>Neocallimastigales</taxon>
        <taxon>Neocallimastigaceae</taxon>
        <taxon>Neocallimastix</taxon>
    </lineage>
</organism>
<keyword evidence="4" id="KW-1185">Reference proteome</keyword>